<evidence type="ECO:0000256" key="1">
    <source>
        <dbReference type="ARBA" id="ARBA00001971"/>
    </source>
</evidence>
<comment type="subcellular location">
    <subcellularLocation>
        <location evidence="3">Membrane</location>
        <topology evidence="3">Multi-pass membrane protein</topology>
    </subcellularLocation>
</comment>
<dbReference type="GO" id="GO:0016020">
    <property type="term" value="C:membrane"/>
    <property type="evidence" value="ECO:0007669"/>
    <property type="project" value="UniProtKB-SubCell"/>
</dbReference>
<keyword evidence="8" id="KW-0816">Tricarboxylic acid cycle</keyword>
<dbReference type="SUPFAM" id="SSF81343">
    <property type="entry name" value="Fumarate reductase respiratory complex transmembrane subunits"/>
    <property type="match status" value="1"/>
</dbReference>
<dbReference type="RefSeq" id="WP_040488900.1">
    <property type="nucleotide sequence ID" value="NZ_BBWO01000005.1"/>
</dbReference>
<dbReference type="InterPro" id="IPR014312">
    <property type="entry name" value="Succ_DH_anchor"/>
</dbReference>
<dbReference type="InterPro" id="IPR034804">
    <property type="entry name" value="SQR/QFR_C/D"/>
</dbReference>
<evidence type="ECO:0000256" key="8">
    <source>
        <dbReference type="ARBA" id="ARBA00022532"/>
    </source>
</evidence>
<organism evidence="17">
    <name type="scientific">Fulvimarina pelagi</name>
    <dbReference type="NCBI Taxonomy" id="217511"/>
    <lineage>
        <taxon>Bacteria</taxon>
        <taxon>Pseudomonadati</taxon>
        <taxon>Pseudomonadota</taxon>
        <taxon>Alphaproteobacteria</taxon>
        <taxon>Hyphomicrobiales</taxon>
        <taxon>Aurantimonadaceae</taxon>
        <taxon>Fulvimarina</taxon>
    </lineage>
</organism>
<evidence type="ECO:0000256" key="4">
    <source>
        <dbReference type="ARBA" id="ARBA00005163"/>
    </source>
</evidence>
<proteinExistence type="predicted"/>
<dbReference type="UniPathway" id="UPA00223"/>
<dbReference type="CDD" id="cd03495">
    <property type="entry name" value="SQR_TypeC_SdhD_like"/>
    <property type="match status" value="1"/>
</dbReference>
<feature type="transmembrane region" description="Helical" evidence="16">
    <location>
        <begin position="102"/>
        <end position="120"/>
    </location>
</feature>
<evidence type="ECO:0000313" key="17">
    <source>
        <dbReference type="EMBL" id="BAT31597.1"/>
    </source>
</evidence>
<accession>A0A0P0ZAZ5</accession>
<evidence type="ECO:0000256" key="3">
    <source>
        <dbReference type="ARBA" id="ARBA00004141"/>
    </source>
</evidence>
<dbReference type="InterPro" id="IPR000701">
    <property type="entry name" value="SuccDH_FuR_B_TM-su"/>
</dbReference>
<keyword evidence="10 16" id="KW-0812">Transmembrane</keyword>
<evidence type="ECO:0000256" key="9">
    <source>
        <dbReference type="ARBA" id="ARBA00022617"/>
    </source>
</evidence>
<comment type="function">
    <text evidence="2">Membrane-anchoring subunit of succinate dehydrogenase (SDH).</text>
</comment>
<evidence type="ECO:0000256" key="2">
    <source>
        <dbReference type="ARBA" id="ARBA00004050"/>
    </source>
</evidence>
<dbReference type="AlphaFoldDB" id="A0A0P0ZAZ5"/>
<comment type="cofactor">
    <cofactor evidence="1">
        <name>heme</name>
        <dbReference type="ChEBI" id="CHEBI:30413"/>
    </cofactor>
</comment>
<protein>
    <recommendedName>
        <fullName evidence="6">Succinate dehydrogenase hydrophobic membrane anchor subunit</fullName>
    </recommendedName>
</protein>
<name>A0A0P0ZAZ5_9HYPH</name>
<dbReference type="GO" id="GO:0020037">
    <property type="term" value="F:heme binding"/>
    <property type="evidence" value="ECO:0007669"/>
    <property type="project" value="InterPro"/>
</dbReference>
<keyword evidence="12" id="KW-0249">Electron transport</keyword>
<comment type="subunit">
    <text evidence="5">Part of an enzyme complex containing four subunits: a flavoprotein, an iron-sulfur protein, plus two membrane-anchoring proteins, SdhC and SdhD.</text>
</comment>
<evidence type="ECO:0000256" key="6">
    <source>
        <dbReference type="ARBA" id="ARBA00019425"/>
    </source>
</evidence>
<feature type="transmembrane region" description="Helical" evidence="16">
    <location>
        <begin position="31"/>
        <end position="51"/>
    </location>
</feature>
<keyword evidence="15 16" id="KW-0472">Membrane</keyword>
<evidence type="ECO:0000256" key="10">
    <source>
        <dbReference type="ARBA" id="ARBA00022692"/>
    </source>
</evidence>
<evidence type="ECO:0000256" key="5">
    <source>
        <dbReference type="ARBA" id="ARBA00011558"/>
    </source>
</evidence>
<keyword evidence="14" id="KW-0408">Iron</keyword>
<dbReference type="NCBIfam" id="TIGR02968">
    <property type="entry name" value="succ_dehyd_anc"/>
    <property type="match status" value="1"/>
</dbReference>
<dbReference type="Gene3D" id="1.20.1300.10">
    <property type="entry name" value="Fumarate reductase/succinate dehydrogenase, transmembrane subunit"/>
    <property type="match status" value="1"/>
</dbReference>
<evidence type="ECO:0000256" key="14">
    <source>
        <dbReference type="ARBA" id="ARBA00023004"/>
    </source>
</evidence>
<dbReference type="Pfam" id="PF01127">
    <property type="entry name" value="Sdh_cyt"/>
    <property type="match status" value="1"/>
</dbReference>
<dbReference type="GO" id="GO:0046872">
    <property type="term" value="F:metal ion binding"/>
    <property type="evidence" value="ECO:0007669"/>
    <property type="project" value="UniProtKB-KW"/>
</dbReference>
<reference evidence="17" key="1">
    <citation type="journal article" date="2015" name="Proc. Natl. Acad. Sci. U.S.A.">
        <title>Bacterial clade with the ribosomal RNA operon on a small plasmid rather than the chromosome.</title>
        <authorList>
            <person name="Anda M."/>
            <person name="Ohtsubo Y."/>
            <person name="Okubo T."/>
            <person name="Sugawara M."/>
            <person name="Nagata Y."/>
            <person name="Tsuda M."/>
            <person name="Minamisawa K."/>
            <person name="Mitsui H."/>
        </authorList>
    </citation>
    <scope>NUCLEOTIDE SEQUENCE</scope>
    <source>
        <strain evidence="17">DSM 15513</strain>
    </source>
</reference>
<dbReference type="GO" id="GO:0006099">
    <property type="term" value="P:tricarboxylic acid cycle"/>
    <property type="evidence" value="ECO:0007669"/>
    <property type="project" value="UniProtKB-UniPathway"/>
</dbReference>
<dbReference type="EMBL" id="LC066397">
    <property type="protein sequence ID" value="BAT31597.1"/>
    <property type="molecule type" value="Genomic_DNA"/>
</dbReference>
<evidence type="ECO:0000256" key="15">
    <source>
        <dbReference type="ARBA" id="ARBA00023136"/>
    </source>
</evidence>
<dbReference type="OrthoDB" id="9809280at2"/>
<evidence type="ECO:0000256" key="13">
    <source>
        <dbReference type="ARBA" id="ARBA00022989"/>
    </source>
</evidence>
<evidence type="ECO:0000256" key="12">
    <source>
        <dbReference type="ARBA" id="ARBA00022982"/>
    </source>
</evidence>
<evidence type="ECO:0000256" key="7">
    <source>
        <dbReference type="ARBA" id="ARBA00022448"/>
    </source>
</evidence>
<keyword evidence="9" id="KW-0349">Heme</keyword>
<sequence>MADMRTPLNRVRGMGASSGGTEHFWQQRLTAIANLVLFTTFLIIVLTLIGADITEVRETFGNPIIGTLAALMIVSACVHMRLGMQTILEDYVHGPMKWPLAIANTFFACLIAALGLYAIVKMSFGV</sequence>
<keyword evidence="7" id="KW-0813">Transport</keyword>
<evidence type="ECO:0000256" key="16">
    <source>
        <dbReference type="SAM" id="Phobius"/>
    </source>
</evidence>
<keyword evidence="13 16" id="KW-1133">Transmembrane helix</keyword>
<keyword evidence="11" id="KW-0479">Metal-binding</keyword>
<evidence type="ECO:0000256" key="11">
    <source>
        <dbReference type="ARBA" id="ARBA00022723"/>
    </source>
</evidence>
<comment type="pathway">
    <text evidence="4">Carbohydrate metabolism; tricarboxylic acid cycle.</text>
</comment>
<feature type="transmembrane region" description="Helical" evidence="16">
    <location>
        <begin position="63"/>
        <end position="82"/>
    </location>
</feature>